<comment type="subcellular location">
    <subcellularLocation>
        <location evidence="1">Membrane</location>
    </subcellularLocation>
</comment>
<keyword evidence="3 6" id="KW-0472">Membrane</keyword>
<evidence type="ECO:0000313" key="8">
    <source>
        <dbReference type="EMBL" id="CBL16658.1"/>
    </source>
</evidence>
<reference evidence="8" key="2">
    <citation type="submission" date="2010-03" db="EMBL/GenBank/DDBJ databases">
        <authorList>
            <person name="Pajon A."/>
        </authorList>
    </citation>
    <scope>NUCLEOTIDE SEQUENCE</scope>
    <source>
        <strain evidence="8">Type strain: 18P13</strain>
    </source>
</reference>
<evidence type="ECO:0000256" key="5">
    <source>
        <dbReference type="SAM" id="MobiDB-lite"/>
    </source>
</evidence>
<keyword evidence="6" id="KW-1133">Transmembrane helix</keyword>
<dbReference type="Proteomes" id="UP000007054">
    <property type="component" value="Chromosome"/>
</dbReference>
<keyword evidence="9" id="KW-1185">Reference proteome</keyword>
<feature type="domain" description="Band 7" evidence="7">
    <location>
        <begin position="31"/>
        <end position="199"/>
    </location>
</feature>
<comment type="similarity">
    <text evidence="2">Belongs to the band 7/mec-2 family. Flotillin subfamily.</text>
</comment>
<dbReference type="Pfam" id="PF01145">
    <property type="entry name" value="Band_7"/>
    <property type="match status" value="1"/>
</dbReference>
<dbReference type="RefSeq" id="WP_015557565.1">
    <property type="nucleotide sequence ID" value="NC_021039.1"/>
</dbReference>
<dbReference type="InterPro" id="IPR001107">
    <property type="entry name" value="Band_7"/>
</dbReference>
<sequence>MEEIWNSLGSTGHIVVIVLLVIALVVIGFLTMWKKVPQDKAMVITGMRKRVISGGGGFVVPLLERADYISLENIKVEVQVKDALSMLGVGITASGVAVIKVRNDRESILAAVEQFNTGNQQKTIVNIKDTGSDVLEGKLREIVSKLTVEEIYRDREKFASKVQEVAAIDLAEMGLEMKVFTIRDISDRNGYLEALGAEKIAQVKKDANIAKAEAQMESDIKTAEAVRLGEAAKIESLTRIEECNKNKELKVQEYKKQSESAKANADLAYQIQENITQKEVIETAMAAKILEKQREKELVDEQMRIEILKKQKEIELAENEVLKKEKELDAGVKKQAEADKFQSEKQSEAEKYREIAQAEAAATSIELEAKAKAEAVRIQGLAEAEIIRAKGAAEIEIVKAKGEAEANVMKEKAQAFRLYNDAAMAQMIVDRMPEIAQAIAAPLAKTEKIVIVDNGSTNGEGARGASKVTNYVTDIIGQLPETVEALTGYNLMDVFKKKGQSAQTPAADTVEAAQEAEPAE</sequence>
<evidence type="ECO:0000256" key="2">
    <source>
        <dbReference type="ARBA" id="ARBA00007161"/>
    </source>
</evidence>
<dbReference type="GeneID" id="83155255"/>
<feature type="transmembrane region" description="Helical" evidence="6">
    <location>
        <begin position="12"/>
        <end position="33"/>
    </location>
</feature>
<name>D4LAL3_RUMC1</name>
<evidence type="ECO:0000256" key="4">
    <source>
        <dbReference type="SAM" id="Coils"/>
    </source>
</evidence>
<feature type="coiled-coil region" evidence="4">
    <location>
        <begin position="300"/>
        <end position="334"/>
    </location>
</feature>
<evidence type="ECO:0000313" key="9">
    <source>
        <dbReference type="Proteomes" id="UP000007054"/>
    </source>
</evidence>
<dbReference type="GO" id="GO:0005886">
    <property type="term" value="C:plasma membrane"/>
    <property type="evidence" value="ECO:0007669"/>
    <property type="project" value="TreeGrafter"/>
</dbReference>
<dbReference type="STRING" id="213810.RUM_04230"/>
<dbReference type="OrthoDB" id="9786220at2"/>
<proteinExistence type="inferred from homology"/>
<dbReference type="InterPro" id="IPR036013">
    <property type="entry name" value="Band_7/SPFH_dom_sf"/>
</dbReference>
<accession>D4LAL3</accession>
<evidence type="ECO:0000256" key="1">
    <source>
        <dbReference type="ARBA" id="ARBA00004370"/>
    </source>
</evidence>
<dbReference type="SUPFAM" id="SSF117892">
    <property type="entry name" value="Band 7/SPFH domain"/>
    <property type="match status" value="1"/>
</dbReference>
<reference evidence="8" key="1">
    <citation type="submission" date="2010-03" db="EMBL/GenBank/DDBJ databases">
        <title>The genome sequence of Ruminococcus sp. 18P13.</title>
        <authorList>
            <consortium name="metaHIT consortium -- http://www.metahit.eu/"/>
            <person name="Pajon A."/>
            <person name="Turner K."/>
            <person name="Parkhill J."/>
            <person name="Bernalier A."/>
        </authorList>
    </citation>
    <scope>NUCLEOTIDE SEQUENCE [LARGE SCALE GENOMIC DNA]</scope>
    <source>
        <strain evidence="8">Type strain: 18P13</strain>
    </source>
</reference>
<keyword evidence="4" id="KW-0175">Coiled coil</keyword>
<dbReference type="PANTHER" id="PTHR13806:SF46">
    <property type="entry name" value="FLOTILLIN-1-RELATED"/>
    <property type="match status" value="1"/>
</dbReference>
<gene>
    <name evidence="8" type="ordered locus">RUM_04230</name>
</gene>
<dbReference type="Gene3D" id="3.30.479.30">
    <property type="entry name" value="Band 7 domain"/>
    <property type="match status" value="1"/>
</dbReference>
<dbReference type="InterPro" id="IPR027705">
    <property type="entry name" value="Flotillin_fam"/>
</dbReference>
<dbReference type="GO" id="GO:0072659">
    <property type="term" value="P:protein localization to plasma membrane"/>
    <property type="evidence" value="ECO:0007669"/>
    <property type="project" value="TreeGrafter"/>
</dbReference>
<evidence type="ECO:0000256" key="6">
    <source>
        <dbReference type="SAM" id="Phobius"/>
    </source>
</evidence>
<dbReference type="BioCyc" id="RCHA213810:RUM_RS02055-MONOMER"/>
<feature type="region of interest" description="Disordered" evidence="5">
    <location>
        <begin position="500"/>
        <end position="520"/>
    </location>
</feature>
<evidence type="ECO:0000259" key="7">
    <source>
        <dbReference type="SMART" id="SM00244"/>
    </source>
</evidence>
<dbReference type="PATRIC" id="fig|213810.4.peg.333"/>
<dbReference type="GO" id="GO:0002020">
    <property type="term" value="F:protease binding"/>
    <property type="evidence" value="ECO:0007669"/>
    <property type="project" value="TreeGrafter"/>
</dbReference>
<dbReference type="EMBL" id="FP929052">
    <property type="protein sequence ID" value="CBL16658.1"/>
    <property type="molecule type" value="Genomic_DNA"/>
</dbReference>
<protein>
    <submittedName>
        <fullName evidence="8">Uncharacterized protein conserved in bacteria</fullName>
    </submittedName>
</protein>
<dbReference type="HOGENOM" id="CLU_038134_0_1_9"/>
<keyword evidence="6" id="KW-0812">Transmembrane</keyword>
<organism evidence="8 9">
    <name type="scientific">Ruminococcus champanellensis (strain DSM 18848 / JCM 17042 / KCTC 15320 / 18P13)</name>
    <dbReference type="NCBI Taxonomy" id="213810"/>
    <lineage>
        <taxon>Bacteria</taxon>
        <taxon>Bacillati</taxon>
        <taxon>Bacillota</taxon>
        <taxon>Clostridia</taxon>
        <taxon>Eubacteriales</taxon>
        <taxon>Oscillospiraceae</taxon>
        <taxon>Ruminococcus</taxon>
    </lineage>
</organism>
<feature type="coiled-coil region" evidence="4">
    <location>
        <begin position="237"/>
        <end position="264"/>
    </location>
</feature>
<dbReference type="SMART" id="SM00244">
    <property type="entry name" value="PHB"/>
    <property type="match status" value="1"/>
</dbReference>
<dbReference type="CDD" id="cd03399">
    <property type="entry name" value="SPFH_flotillin"/>
    <property type="match status" value="1"/>
</dbReference>
<dbReference type="AlphaFoldDB" id="D4LAL3"/>
<dbReference type="KEGG" id="rch:RUM_04230"/>
<dbReference type="PANTHER" id="PTHR13806">
    <property type="entry name" value="FLOTILLIN-RELATED"/>
    <property type="match status" value="1"/>
</dbReference>
<evidence type="ECO:0000256" key="3">
    <source>
        <dbReference type="ARBA" id="ARBA00023136"/>
    </source>
</evidence>